<reference evidence="1 2" key="1">
    <citation type="submission" date="2016-09" db="EMBL/GenBank/DDBJ databases">
        <title>Complete genome sequencing of Streptomyces lydicus 103 and metabolic pathways analysis of antibiotic biosynthesis.</title>
        <authorList>
            <person name="Jia N."/>
            <person name="Ding M.-Z."/>
            <person name="Gao F."/>
            <person name="Yuan Y.-J."/>
        </authorList>
    </citation>
    <scope>NUCLEOTIDE SEQUENCE [LARGE SCALE GENOMIC DNA]</scope>
    <source>
        <strain evidence="1 2">103</strain>
    </source>
</reference>
<gene>
    <name evidence="1" type="ORF">SL103_07455</name>
</gene>
<protein>
    <submittedName>
        <fullName evidence="1">Uncharacterized protein</fullName>
    </submittedName>
</protein>
<organism evidence="1 2">
    <name type="scientific">Streptomyces lydicus</name>
    <dbReference type="NCBI Taxonomy" id="47763"/>
    <lineage>
        <taxon>Bacteria</taxon>
        <taxon>Bacillati</taxon>
        <taxon>Actinomycetota</taxon>
        <taxon>Actinomycetes</taxon>
        <taxon>Kitasatosporales</taxon>
        <taxon>Streptomycetaceae</taxon>
        <taxon>Streptomyces</taxon>
    </lineage>
</organism>
<evidence type="ECO:0000313" key="1">
    <source>
        <dbReference type="EMBL" id="AOP46099.1"/>
    </source>
</evidence>
<dbReference type="KEGG" id="slc:SL103_07455"/>
<dbReference type="AlphaFoldDB" id="A0A1D7VH95"/>
<keyword evidence="2" id="KW-1185">Reference proteome</keyword>
<proteinExistence type="predicted"/>
<dbReference type="EMBL" id="CP017157">
    <property type="protein sequence ID" value="AOP46099.1"/>
    <property type="molecule type" value="Genomic_DNA"/>
</dbReference>
<accession>A0A1D7VH95</accession>
<dbReference type="Proteomes" id="UP000094094">
    <property type="component" value="Chromosome"/>
</dbReference>
<name>A0A1D7VH95_9ACTN</name>
<evidence type="ECO:0000313" key="2">
    <source>
        <dbReference type="Proteomes" id="UP000094094"/>
    </source>
</evidence>
<sequence>MVHTDDQYQLIRGGSLSQFTDQVCGQVLRIVDQKNLAMWMRGKVRRPLPRATVTGLISQSQRLIAVFDEIAQSLVSGN</sequence>